<dbReference type="PANTHER" id="PTHR20916:SF18">
    <property type="entry name" value="IPT_TIG DOMAIN-CONTAINING PROTEIN"/>
    <property type="match status" value="1"/>
</dbReference>
<dbReference type="GO" id="GO:0016758">
    <property type="term" value="F:hexosyltransferase activity"/>
    <property type="evidence" value="ECO:0007669"/>
    <property type="project" value="InterPro"/>
</dbReference>
<evidence type="ECO:0000256" key="9">
    <source>
        <dbReference type="ARBA" id="ARBA00023136"/>
    </source>
</evidence>
<protein>
    <recommendedName>
        <fullName evidence="14">Hexosyltransferase</fullName>
    </recommendedName>
</protein>
<evidence type="ECO:0000256" key="4">
    <source>
        <dbReference type="ARBA" id="ARBA00022679"/>
    </source>
</evidence>
<keyword evidence="5" id="KW-0812">Transmembrane</keyword>
<organism evidence="12 13">
    <name type="scientific">Polarella glacialis</name>
    <name type="common">Dinoflagellate</name>
    <dbReference type="NCBI Taxonomy" id="89957"/>
    <lineage>
        <taxon>Eukaryota</taxon>
        <taxon>Sar</taxon>
        <taxon>Alveolata</taxon>
        <taxon>Dinophyceae</taxon>
        <taxon>Suessiales</taxon>
        <taxon>Suessiaceae</taxon>
        <taxon>Polarella</taxon>
    </lineage>
</organism>
<evidence type="ECO:0000256" key="6">
    <source>
        <dbReference type="ARBA" id="ARBA00022968"/>
    </source>
</evidence>
<name>A0A813F6G6_POLGL</name>
<evidence type="ECO:0000256" key="10">
    <source>
        <dbReference type="SAM" id="MobiDB-lite"/>
    </source>
</evidence>
<dbReference type="Proteomes" id="UP000654075">
    <property type="component" value="Unassembled WGS sequence"/>
</dbReference>
<evidence type="ECO:0000313" key="12">
    <source>
        <dbReference type="EMBL" id="CAE8609176.1"/>
    </source>
</evidence>
<evidence type="ECO:0000256" key="5">
    <source>
        <dbReference type="ARBA" id="ARBA00022692"/>
    </source>
</evidence>
<keyword evidence="11" id="KW-0732">Signal</keyword>
<accession>A0A813F6G6</accession>
<comment type="similarity">
    <text evidence="2">Belongs to the glycosyltransferase 31 family.</text>
</comment>
<keyword evidence="4" id="KW-0808">Transferase</keyword>
<feature type="region of interest" description="Disordered" evidence="10">
    <location>
        <begin position="370"/>
        <end position="400"/>
    </location>
</feature>
<comment type="caution">
    <text evidence="12">The sequence shown here is derived from an EMBL/GenBank/DDBJ whole genome shotgun (WGS) entry which is preliminary data.</text>
</comment>
<evidence type="ECO:0000256" key="1">
    <source>
        <dbReference type="ARBA" id="ARBA00004323"/>
    </source>
</evidence>
<feature type="signal peptide" evidence="11">
    <location>
        <begin position="1"/>
        <end position="23"/>
    </location>
</feature>
<comment type="subcellular location">
    <subcellularLocation>
        <location evidence="1">Golgi apparatus membrane</location>
        <topology evidence="1">Single-pass type II membrane protein</topology>
    </subcellularLocation>
</comment>
<keyword evidence="13" id="KW-1185">Reference proteome</keyword>
<reference evidence="12" key="1">
    <citation type="submission" date="2021-02" db="EMBL/GenBank/DDBJ databases">
        <authorList>
            <person name="Dougan E. K."/>
            <person name="Rhodes N."/>
            <person name="Thang M."/>
            <person name="Chan C."/>
        </authorList>
    </citation>
    <scope>NUCLEOTIDE SEQUENCE</scope>
</reference>
<feature type="region of interest" description="Disordered" evidence="10">
    <location>
        <begin position="422"/>
        <end position="483"/>
    </location>
</feature>
<dbReference type="EMBL" id="CAJNNV010024250">
    <property type="protein sequence ID" value="CAE8609176.1"/>
    <property type="molecule type" value="Genomic_DNA"/>
</dbReference>
<dbReference type="Pfam" id="PF01762">
    <property type="entry name" value="Galactosyl_T"/>
    <property type="match status" value="1"/>
</dbReference>
<sequence>MISRNIRLLVAVGFILIIVFTQISEIPDNSLLVWPDFSAPGPDQHSKPGEKTTTITTATITESHQNGTFLSINNSSNNYNNNNNKDYGGPVPLIGQQRNNNNTTTTTMRKYWDLLVVVLCHFDDLRKNDVRQSWMQYLDESGSCKLCRASVAQRRIKIVFAVGTPKADAKIDRDMEVISGFDDVYGALPTKFAAMARHVVDRFDFGLFLKTDPDSYVFFERFLPWIDERHLWWDKKHNGPTIYAGAFEKGTKAVLTPGSRWRDELYPNATGLMVYPYHAKGAGVLLSHNLVLSVGYMFNSEGTRPHDFGGSDDVSVGLWLAGIKHERFDMPVGFMSAVGCRQNSVIDHYVSGEEMLERWRSFESKGDPCHHHLLTSPSHTLKSDSTVLQKERAAPVTKASPDLAESLKLLPWQARNQSVCHFPESWEGDNNNNDDNNNTDKDNDNNDNNNNSDSNNKNKSASSSSNDPLAKNNNYNNYHNNSRDPLARMWQKYRARHMAVRKCLSEGGQPGSECGNVVMWFCEAGDLRGGLGDELRGLISSFYAALVSNSVFFVRWHKMGQDILSFFASNGVDVRPPGGIQSCATHSVIDRSWAEFGTVIQTIQHTAGCTLIRTNTDPRLWWGHEQPVLFPSSKRCMRQFQDTMGSGVPWPSYSSL</sequence>
<evidence type="ECO:0000256" key="2">
    <source>
        <dbReference type="ARBA" id="ARBA00008661"/>
    </source>
</evidence>
<keyword evidence="6" id="KW-0735">Signal-anchor</keyword>
<dbReference type="AlphaFoldDB" id="A0A813F6G6"/>
<dbReference type="InterPro" id="IPR002659">
    <property type="entry name" value="Glyco_trans_31"/>
</dbReference>
<evidence type="ECO:0000256" key="7">
    <source>
        <dbReference type="ARBA" id="ARBA00022989"/>
    </source>
</evidence>
<dbReference type="GO" id="GO:0000139">
    <property type="term" value="C:Golgi membrane"/>
    <property type="evidence" value="ECO:0007669"/>
    <property type="project" value="UniProtKB-SubCell"/>
</dbReference>
<evidence type="ECO:0000313" key="13">
    <source>
        <dbReference type="Proteomes" id="UP000654075"/>
    </source>
</evidence>
<feature type="chain" id="PRO_5032409185" description="Hexosyltransferase" evidence="11">
    <location>
        <begin position="24"/>
        <end position="656"/>
    </location>
</feature>
<keyword evidence="7" id="KW-1133">Transmembrane helix</keyword>
<evidence type="ECO:0000256" key="3">
    <source>
        <dbReference type="ARBA" id="ARBA00022676"/>
    </source>
</evidence>
<evidence type="ECO:0008006" key="14">
    <source>
        <dbReference type="Google" id="ProtNLM"/>
    </source>
</evidence>
<gene>
    <name evidence="12" type="ORF">PGLA1383_LOCUS27003</name>
</gene>
<feature type="compositionally biased region" description="Low complexity" evidence="10">
    <location>
        <begin position="446"/>
        <end position="480"/>
    </location>
</feature>
<proteinExistence type="inferred from homology"/>
<evidence type="ECO:0000256" key="8">
    <source>
        <dbReference type="ARBA" id="ARBA00023034"/>
    </source>
</evidence>
<keyword evidence="9" id="KW-0472">Membrane</keyword>
<dbReference type="PANTHER" id="PTHR20916">
    <property type="entry name" value="CYSTEINE AND GLYCINE-RICH PROTEIN 2 BINDING PROTEIN"/>
    <property type="match status" value="1"/>
</dbReference>
<keyword evidence="8" id="KW-0333">Golgi apparatus</keyword>
<keyword evidence="3" id="KW-0328">Glycosyltransferase</keyword>
<evidence type="ECO:0000256" key="11">
    <source>
        <dbReference type="SAM" id="SignalP"/>
    </source>
</evidence>